<dbReference type="InterPro" id="IPR027084">
    <property type="entry name" value="Mps1_cat"/>
</dbReference>
<dbReference type="PANTHER" id="PTHR22974:SF21">
    <property type="entry name" value="DUAL SPECIFICITY PROTEIN KINASE TTK"/>
    <property type="match status" value="1"/>
</dbReference>
<evidence type="ECO:0000256" key="1">
    <source>
        <dbReference type="ARBA" id="ARBA00022527"/>
    </source>
</evidence>
<dbReference type="InterPro" id="IPR008271">
    <property type="entry name" value="Ser/Thr_kinase_AS"/>
</dbReference>
<feature type="domain" description="Protein kinase" evidence="8">
    <location>
        <begin position="332"/>
        <end position="609"/>
    </location>
</feature>
<dbReference type="PROSITE" id="PS50011">
    <property type="entry name" value="PROTEIN_KINASE_DOM"/>
    <property type="match status" value="1"/>
</dbReference>
<evidence type="ECO:0000256" key="6">
    <source>
        <dbReference type="PROSITE-ProRule" id="PRU10141"/>
    </source>
</evidence>
<reference evidence="9 10" key="1">
    <citation type="submission" date="2019-09" db="EMBL/GenBank/DDBJ databases">
        <authorList>
            <consortium name="DOE Joint Genome Institute"/>
            <person name="Mondo S.J."/>
            <person name="Navarro-Mendoza M.I."/>
            <person name="Perez-Arques C."/>
            <person name="Panchal S."/>
            <person name="Nicolas F.E."/>
            <person name="Ganguly P."/>
            <person name="Pangilinan J."/>
            <person name="Grigoriev I."/>
            <person name="Heitman J."/>
            <person name="Sanya K."/>
            <person name="Garre V."/>
        </authorList>
    </citation>
    <scope>NUCLEOTIDE SEQUENCE [LARGE SCALE GENOMIC DNA]</scope>
    <source>
        <strain evidence="9 10">MU402</strain>
    </source>
</reference>
<feature type="compositionally biased region" description="Acidic residues" evidence="7">
    <location>
        <begin position="38"/>
        <end position="54"/>
    </location>
</feature>
<protein>
    <submittedName>
        <fullName evidence="9">Kinase-like domain-containing protein</fullName>
    </submittedName>
</protein>
<evidence type="ECO:0000256" key="5">
    <source>
        <dbReference type="ARBA" id="ARBA00022840"/>
    </source>
</evidence>
<dbReference type="GO" id="GO:0005634">
    <property type="term" value="C:nucleus"/>
    <property type="evidence" value="ECO:0007669"/>
    <property type="project" value="TreeGrafter"/>
</dbReference>
<feature type="compositionally biased region" description="Low complexity" evidence="7">
    <location>
        <begin position="146"/>
        <end position="157"/>
    </location>
</feature>
<dbReference type="GO" id="GO:0098813">
    <property type="term" value="P:nuclear chromosome segregation"/>
    <property type="evidence" value="ECO:0007669"/>
    <property type="project" value="UniProtKB-ARBA"/>
</dbReference>
<dbReference type="PANTHER" id="PTHR22974">
    <property type="entry name" value="MIXED LINEAGE PROTEIN KINASE"/>
    <property type="match status" value="1"/>
</dbReference>
<dbReference type="GO" id="GO:0007094">
    <property type="term" value="P:mitotic spindle assembly checkpoint signaling"/>
    <property type="evidence" value="ECO:0007669"/>
    <property type="project" value="TreeGrafter"/>
</dbReference>
<keyword evidence="2" id="KW-0808">Transferase</keyword>
<accession>A0A8H4BK31</accession>
<dbReference type="GO" id="GO:0005524">
    <property type="term" value="F:ATP binding"/>
    <property type="evidence" value="ECO:0007669"/>
    <property type="project" value="UniProtKB-UniRule"/>
</dbReference>
<feature type="compositionally biased region" description="Low complexity" evidence="7">
    <location>
        <begin position="188"/>
        <end position="200"/>
    </location>
</feature>
<dbReference type="EMBL" id="JAAECE010000003">
    <property type="protein sequence ID" value="KAF1803633.1"/>
    <property type="molecule type" value="Genomic_DNA"/>
</dbReference>
<keyword evidence="4 9" id="KW-0418">Kinase</keyword>
<feature type="compositionally biased region" description="Basic and acidic residues" evidence="7">
    <location>
        <begin position="82"/>
        <end position="100"/>
    </location>
</feature>
<dbReference type="Proteomes" id="UP000469890">
    <property type="component" value="Unassembled WGS sequence"/>
</dbReference>
<name>A0A8H4BK31_MUCCL</name>
<dbReference type="GO" id="GO:0034501">
    <property type="term" value="P:protein localization to kinetochore"/>
    <property type="evidence" value="ECO:0007669"/>
    <property type="project" value="TreeGrafter"/>
</dbReference>
<feature type="compositionally biased region" description="Basic and acidic residues" evidence="7">
    <location>
        <begin position="109"/>
        <end position="119"/>
    </location>
</feature>
<feature type="compositionally biased region" description="Polar residues" evidence="7">
    <location>
        <begin position="163"/>
        <end position="187"/>
    </location>
</feature>
<feature type="compositionally biased region" description="Pro residues" evidence="7">
    <location>
        <begin position="233"/>
        <end position="245"/>
    </location>
</feature>
<organism evidence="9 10">
    <name type="scientific">Mucor circinelloides f. lusitanicus</name>
    <name type="common">Mucor racemosus var. lusitanicus</name>
    <dbReference type="NCBI Taxonomy" id="29924"/>
    <lineage>
        <taxon>Eukaryota</taxon>
        <taxon>Fungi</taxon>
        <taxon>Fungi incertae sedis</taxon>
        <taxon>Mucoromycota</taxon>
        <taxon>Mucoromycotina</taxon>
        <taxon>Mucoromycetes</taxon>
        <taxon>Mucorales</taxon>
        <taxon>Mucorineae</taxon>
        <taxon>Mucoraceae</taxon>
        <taxon>Mucor</taxon>
    </lineage>
</organism>
<dbReference type="Pfam" id="PF00069">
    <property type="entry name" value="Pkinase"/>
    <property type="match status" value="1"/>
</dbReference>
<evidence type="ECO:0000313" key="9">
    <source>
        <dbReference type="EMBL" id="KAF1803633.1"/>
    </source>
</evidence>
<feature type="compositionally biased region" description="Polar residues" evidence="7">
    <location>
        <begin position="252"/>
        <end position="279"/>
    </location>
</feature>
<dbReference type="GO" id="GO:0000776">
    <property type="term" value="C:kinetochore"/>
    <property type="evidence" value="ECO:0007669"/>
    <property type="project" value="TreeGrafter"/>
</dbReference>
<dbReference type="FunFam" id="3.30.200.20:FF:000131">
    <property type="entry name" value="Dual specificity protein kinase TTK"/>
    <property type="match status" value="1"/>
</dbReference>
<feature type="region of interest" description="Disordered" evidence="7">
    <location>
        <begin position="82"/>
        <end position="207"/>
    </location>
</feature>
<dbReference type="CDD" id="cd14131">
    <property type="entry name" value="PKc_Mps1"/>
    <property type="match status" value="1"/>
</dbReference>
<dbReference type="InterPro" id="IPR011009">
    <property type="entry name" value="Kinase-like_dom_sf"/>
</dbReference>
<dbReference type="SUPFAM" id="SSF56112">
    <property type="entry name" value="Protein kinase-like (PK-like)"/>
    <property type="match status" value="1"/>
</dbReference>
<gene>
    <name evidence="9" type="ORF">FB192DRAFT_1368993</name>
</gene>
<evidence type="ECO:0000256" key="7">
    <source>
        <dbReference type="SAM" id="MobiDB-lite"/>
    </source>
</evidence>
<dbReference type="Gene3D" id="1.10.510.10">
    <property type="entry name" value="Transferase(Phosphotransferase) domain 1"/>
    <property type="match status" value="1"/>
</dbReference>
<dbReference type="FunFam" id="1.10.510.10:FF:000224">
    <property type="entry name" value="serine/threonine-protein kinase mph1 isoform X1"/>
    <property type="match status" value="1"/>
</dbReference>
<feature type="region of interest" description="Disordered" evidence="7">
    <location>
        <begin position="224"/>
        <end position="284"/>
    </location>
</feature>
<evidence type="ECO:0000313" key="10">
    <source>
        <dbReference type="Proteomes" id="UP000469890"/>
    </source>
</evidence>
<feature type="region of interest" description="Disordered" evidence="7">
    <location>
        <begin position="38"/>
        <end position="69"/>
    </location>
</feature>
<dbReference type="AlphaFoldDB" id="A0A8H4BK31"/>
<evidence type="ECO:0000256" key="4">
    <source>
        <dbReference type="ARBA" id="ARBA00022777"/>
    </source>
</evidence>
<comment type="caution">
    <text evidence="9">The sequence shown here is derived from an EMBL/GenBank/DDBJ whole genome shotgun (WGS) entry which is preliminary data.</text>
</comment>
<dbReference type="SMR" id="A0A8H4BK31"/>
<dbReference type="InterPro" id="IPR017441">
    <property type="entry name" value="Protein_kinase_ATP_BS"/>
</dbReference>
<keyword evidence="3 6" id="KW-0547">Nucleotide-binding</keyword>
<evidence type="ECO:0000256" key="2">
    <source>
        <dbReference type="ARBA" id="ARBA00022679"/>
    </source>
</evidence>
<dbReference type="GO" id="GO:0033316">
    <property type="term" value="P:meiotic spindle assembly checkpoint signaling"/>
    <property type="evidence" value="ECO:0007669"/>
    <property type="project" value="TreeGrafter"/>
</dbReference>
<feature type="binding site" evidence="6">
    <location>
        <position position="361"/>
    </location>
    <ligand>
        <name>ATP</name>
        <dbReference type="ChEBI" id="CHEBI:30616"/>
    </ligand>
</feature>
<sequence>MSDHSLQSRSASTLRETLDITRYEVFSHTQNVWKIMNEADEEDEEDEDIDDYEPDCFGSDPPEYSNSSLANDHYSAITIKDEPMETAPKDEVKEEVKAEQAVDYSALRTKRDQPEEREPTPNYSPIRAAQTDHTYPRNLRRKLNDSTPSSASAPPTTIRRSPMTRSSPPLASQTPNTSMMATPTEMPSSLSSGSGSSEGLFNLGIQHNDSGSLERNVSSLNIALDSPSTKESSPPPPPPPPPPPLSHKTDMQTKTSSPPRQQHTPPNYISPARNSQQTKAALAKPADHFAVPSIIPRNQNGNHRNYANFSHDRSVPQAPREQERLTINNHEYTILKEIGRGSSGKVFQVLGHTYGQILALKWIEVKHEEDRQSIINEIELLRSLSDHAAIVSLLDYRATPSVIYMVMEFGEIDLAQLIQKQTKKAWDINFIRYYWSQMLHAVWTIHQNNIVHSDLKPANFVVVKGWLKLIDFGIAKTVSEDTTNIERCVQVGTINYMSPEALSDINEGRGEAGSLMKLGRPSDVWSLGCILYQMVYGKTPFYHLALAHKVASIPNPNYQIPFPTTIAPTDETSRPIEVPVTLRRVLEHCLNRNPSLRPRINELLTHPFLQ</sequence>
<dbReference type="SMART" id="SM00220">
    <property type="entry name" value="S_TKc"/>
    <property type="match status" value="1"/>
</dbReference>
<dbReference type="GO" id="GO:0004712">
    <property type="term" value="F:protein serine/threonine/tyrosine kinase activity"/>
    <property type="evidence" value="ECO:0007669"/>
    <property type="project" value="TreeGrafter"/>
</dbReference>
<proteinExistence type="predicted"/>
<evidence type="ECO:0000259" key="8">
    <source>
        <dbReference type="PROSITE" id="PS50011"/>
    </source>
</evidence>
<dbReference type="PROSITE" id="PS00108">
    <property type="entry name" value="PROTEIN_KINASE_ST"/>
    <property type="match status" value="1"/>
</dbReference>
<dbReference type="InterPro" id="IPR000719">
    <property type="entry name" value="Prot_kinase_dom"/>
</dbReference>
<dbReference type="Gene3D" id="3.30.200.20">
    <property type="entry name" value="Phosphorylase Kinase, domain 1"/>
    <property type="match status" value="1"/>
</dbReference>
<evidence type="ECO:0000256" key="3">
    <source>
        <dbReference type="ARBA" id="ARBA00022741"/>
    </source>
</evidence>
<keyword evidence="1" id="KW-0723">Serine/threonine-protein kinase</keyword>
<dbReference type="GO" id="GO:0004674">
    <property type="term" value="F:protein serine/threonine kinase activity"/>
    <property type="evidence" value="ECO:0007669"/>
    <property type="project" value="UniProtKB-KW"/>
</dbReference>
<dbReference type="PROSITE" id="PS00107">
    <property type="entry name" value="PROTEIN_KINASE_ATP"/>
    <property type="match status" value="1"/>
</dbReference>
<keyword evidence="5 6" id="KW-0067">ATP-binding</keyword>